<dbReference type="GO" id="GO:0005739">
    <property type="term" value="C:mitochondrion"/>
    <property type="evidence" value="ECO:0007669"/>
    <property type="project" value="TreeGrafter"/>
</dbReference>
<dbReference type="GO" id="GO:0005886">
    <property type="term" value="C:plasma membrane"/>
    <property type="evidence" value="ECO:0007669"/>
    <property type="project" value="TreeGrafter"/>
</dbReference>
<dbReference type="Proteomes" id="UP000499080">
    <property type="component" value="Unassembled WGS sequence"/>
</dbReference>
<organism evidence="1 2">
    <name type="scientific">Araneus ventricosus</name>
    <name type="common">Orbweaver spider</name>
    <name type="synonym">Epeira ventricosa</name>
    <dbReference type="NCBI Taxonomy" id="182803"/>
    <lineage>
        <taxon>Eukaryota</taxon>
        <taxon>Metazoa</taxon>
        <taxon>Ecdysozoa</taxon>
        <taxon>Arthropoda</taxon>
        <taxon>Chelicerata</taxon>
        <taxon>Arachnida</taxon>
        <taxon>Araneae</taxon>
        <taxon>Araneomorphae</taxon>
        <taxon>Entelegynae</taxon>
        <taxon>Araneoidea</taxon>
        <taxon>Araneidae</taxon>
        <taxon>Araneus</taxon>
    </lineage>
</organism>
<evidence type="ECO:0000313" key="1">
    <source>
        <dbReference type="EMBL" id="GBM84065.1"/>
    </source>
</evidence>
<dbReference type="InterPro" id="IPR051276">
    <property type="entry name" value="Saccharopine_DH-like_oxidrdct"/>
</dbReference>
<dbReference type="PANTHER" id="PTHR12286">
    <property type="entry name" value="SACCHAROPINE DEHYDROGENASE-LIKE OXIDOREDUCTASE"/>
    <property type="match status" value="1"/>
</dbReference>
<comment type="caution">
    <text evidence="1">The sequence shown here is derived from an EMBL/GenBank/DDBJ whole genome shotgun (WGS) entry which is preliminary data.</text>
</comment>
<protein>
    <submittedName>
        <fullName evidence="1">Uncharacterized protein</fullName>
    </submittedName>
</protein>
<accession>A0A4Y2J2C1</accession>
<proteinExistence type="predicted"/>
<dbReference type="EMBL" id="BGPR01003129">
    <property type="protein sequence ID" value="GBM84065.1"/>
    <property type="molecule type" value="Genomic_DNA"/>
</dbReference>
<name>A0A4Y2J2C1_ARAVE</name>
<dbReference type="AlphaFoldDB" id="A0A4Y2J2C1"/>
<dbReference type="OrthoDB" id="10268090at2759"/>
<gene>
    <name evidence="1" type="ORF">AVEN_157680_1</name>
</gene>
<sequence>MLVNDGWRSQYSSLRVFLIVFWSWDTDRVRLQTGNISPTAQVDHQRNRASDRRVHLPRRREILNVKQYPSLFSAGLFSKEGPSRQQIMESFTKLTFYADGWKKKAAHSEKQVTKPDKKLKLTVTGPEVAYALTTMCMVQAALTVLQDSDRLPFQASQYHTDKCKGGFAWGQYMRANRLTHALEEDQACAERITHAQKQRRRHVLVSGLDSYMLLYRMYWPRVNPRLGRSRGGVYTPGVAFDNTRLQERLEKRGMTFTYEDIL</sequence>
<keyword evidence="2" id="KW-1185">Reference proteome</keyword>
<dbReference type="PANTHER" id="PTHR12286:SF5">
    <property type="entry name" value="SACCHAROPINE DEHYDROGENASE-LIKE OXIDOREDUCTASE"/>
    <property type="match status" value="1"/>
</dbReference>
<dbReference type="GO" id="GO:0009247">
    <property type="term" value="P:glycolipid biosynthetic process"/>
    <property type="evidence" value="ECO:0007669"/>
    <property type="project" value="TreeGrafter"/>
</dbReference>
<evidence type="ECO:0000313" key="2">
    <source>
        <dbReference type="Proteomes" id="UP000499080"/>
    </source>
</evidence>
<reference evidence="1 2" key="1">
    <citation type="journal article" date="2019" name="Sci. Rep.">
        <title>Orb-weaving spider Araneus ventricosus genome elucidates the spidroin gene catalogue.</title>
        <authorList>
            <person name="Kono N."/>
            <person name="Nakamura H."/>
            <person name="Ohtoshi R."/>
            <person name="Moran D.A.P."/>
            <person name="Shinohara A."/>
            <person name="Yoshida Y."/>
            <person name="Fujiwara M."/>
            <person name="Mori M."/>
            <person name="Tomita M."/>
            <person name="Arakawa K."/>
        </authorList>
    </citation>
    <scope>NUCLEOTIDE SEQUENCE [LARGE SCALE GENOMIC DNA]</scope>
</reference>
<dbReference type="GO" id="GO:0005811">
    <property type="term" value="C:lipid droplet"/>
    <property type="evidence" value="ECO:0007669"/>
    <property type="project" value="TreeGrafter"/>
</dbReference>